<dbReference type="PROSITE" id="PS51730">
    <property type="entry name" value="GNAT_ATAT"/>
    <property type="match status" value="1"/>
</dbReference>
<dbReference type="PANTHER" id="PTHR12327">
    <property type="entry name" value="ALPHA-TUBULIN N-ACETYLTRANSFERASE 1"/>
    <property type="match status" value="1"/>
</dbReference>
<evidence type="ECO:0000313" key="6">
    <source>
        <dbReference type="EMBL" id="GAV09339.1"/>
    </source>
</evidence>
<feature type="site" description="Crucial for catalytic activity" evidence="3">
    <location>
        <position position="56"/>
    </location>
</feature>
<sequence length="302" mass="33335">MDCGFNINHVLPEDITVLDASADFWKNTSVGGGREFMRQQVCTIIDRIGEASAQSQGLLSAITNSHKLRHSDHRLYILKDASANSFRGGVIGYLKVARKKLVLKDSAGNEKQYEPLCLLDFFVENEYQRKGHGTKLFTYMLKREHCQAKDMAIDRPSAKCLSFFGHKFDLSDVVRQPSHFVVFSDFFEGPNSPGSAVLKDKTAAGPIQKTYNGFFTGTSELDGPGDEVKEKERRGSNGSHGAEQQPSPTENGPKNSHVANGHGLPKDAGTVAAGHNMDKNADRVSLRPTRGTNLHYSHTQLW</sequence>
<dbReference type="GO" id="GO:0070507">
    <property type="term" value="P:regulation of microtubule cytoskeleton organization"/>
    <property type="evidence" value="ECO:0007669"/>
    <property type="project" value="UniProtKB-UniRule"/>
</dbReference>
<proteinExistence type="inferred from homology"/>
<organism evidence="6 7">
    <name type="scientific">Ramazzottius varieornatus</name>
    <name type="common">Water bear</name>
    <name type="synonym">Tardigrade</name>
    <dbReference type="NCBI Taxonomy" id="947166"/>
    <lineage>
        <taxon>Eukaryota</taxon>
        <taxon>Metazoa</taxon>
        <taxon>Ecdysozoa</taxon>
        <taxon>Tardigrada</taxon>
        <taxon>Eutardigrada</taxon>
        <taxon>Parachela</taxon>
        <taxon>Hypsibioidea</taxon>
        <taxon>Ramazzottiidae</taxon>
        <taxon>Ramazzottius</taxon>
    </lineage>
</organism>
<comment type="catalytic activity">
    <reaction evidence="3">
        <text>L-lysyl-[alpha-tubulin] + acetyl-CoA = N(6)-acetyl-L-lysyl-[alpha-tubulin] + CoA + H(+)</text>
        <dbReference type="Rhea" id="RHEA:15277"/>
        <dbReference type="Rhea" id="RHEA-COMP:11278"/>
        <dbReference type="Rhea" id="RHEA-COMP:11279"/>
        <dbReference type="ChEBI" id="CHEBI:15378"/>
        <dbReference type="ChEBI" id="CHEBI:29969"/>
        <dbReference type="ChEBI" id="CHEBI:57287"/>
        <dbReference type="ChEBI" id="CHEBI:57288"/>
        <dbReference type="ChEBI" id="CHEBI:61930"/>
        <dbReference type="EC" id="2.3.1.108"/>
    </reaction>
</comment>
<gene>
    <name evidence="6" type="primary">RvY_18898-1</name>
    <name evidence="6" type="synonym">RvY_18898.1</name>
    <name evidence="6" type="ORF">RvY_18898</name>
</gene>
<dbReference type="EMBL" id="BDGG01000022">
    <property type="protein sequence ID" value="GAV09339.1"/>
    <property type="molecule type" value="Genomic_DNA"/>
</dbReference>
<dbReference type="InterPro" id="IPR038746">
    <property type="entry name" value="Atat"/>
</dbReference>
<comment type="function">
    <text evidence="3">Specifically acetylates 'Lys-40' in alpha-tubulin on the lumenal side of microtubules. Promotes microtubule destabilization and accelerates microtubule dynamics; this activity may be independent of acetylation activity. Acetylates alpha-tubulin with a slow enzymatic rate, due to a catalytic site that is not optimized for acetyl transfer. Enters the microtubule through each end and diffuses quickly throughout the lumen of microtubules. Acetylates only long/old microtubules because of its slow acetylation rate since it does not have time to act on dynamically unstable microtubules before the enzyme is released.</text>
</comment>
<dbReference type="OrthoDB" id="447510at2759"/>
<comment type="similarity">
    <text evidence="3">Belongs to the acetyltransferase ATAT1 family.</text>
</comment>
<reference evidence="6 7" key="1">
    <citation type="journal article" date="2016" name="Nat. Commun.">
        <title>Extremotolerant tardigrade genome and improved radiotolerance of human cultured cells by tardigrade-unique protein.</title>
        <authorList>
            <person name="Hashimoto T."/>
            <person name="Horikawa D.D."/>
            <person name="Saito Y."/>
            <person name="Kuwahara H."/>
            <person name="Kozuka-Hata H."/>
            <person name="Shin-I T."/>
            <person name="Minakuchi Y."/>
            <person name="Ohishi K."/>
            <person name="Motoyama A."/>
            <person name="Aizu T."/>
            <person name="Enomoto A."/>
            <person name="Kondo K."/>
            <person name="Tanaka S."/>
            <person name="Hara Y."/>
            <person name="Koshikawa S."/>
            <person name="Sagara H."/>
            <person name="Miura T."/>
            <person name="Yokobori S."/>
            <person name="Miyagawa K."/>
            <person name="Suzuki Y."/>
            <person name="Kubo T."/>
            <person name="Oyama M."/>
            <person name="Kohara Y."/>
            <person name="Fujiyama A."/>
            <person name="Arakawa K."/>
            <person name="Katayama T."/>
            <person name="Toyoda A."/>
            <person name="Kunieda T."/>
        </authorList>
    </citation>
    <scope>NUCLEOTIDE SEQUENCE [LARGE SCALE GENOMIC DNA]</scope>
    <source>
        <strain evidence="6 7">YOKOZUNA-1</strain>
    </source>
</reference>
<name>A0A1D1WBW4_RAMVA</name>
<keyword evidence="1 3" id="KW-0808">Transferase</keyword>
<feature type="compositionally biased region" description="Basic and acidic residues" evidence="4">
    <location>
        <begin position="276"/>
        <end position="285"/>
    </location>
</feature>
<feature type="binding site" evidence="3">
    <location>
        <begin position="121"/>
        <end position="134"/>
    </location>
    <ligand>
        <name>acetyl-CoA</name>
        <dbReference type="ChEBI" id="CHEBI:57288"/>
    </ligand>
</feature>
<dbReference type="GO" id="GO:0005874">
    <property type="term" value="C:microtubule"/>
    <property type="evidence" value="ECO:0007669"/>
    <property type="project" value="InterPro"/>
</dbReference>
<feature type="compositionally biased region" description="Polar residues" evidence="4">
    <location>
        <begin position="236"/>
        <end position="258"/>
    </location>
</feature>
<dbReference type="InterPro" id="IPR007965">
    <property type="entry name" value="GNAT_ATAT"/>
</dbReference>
<comment type="caution">
    <text evidence="6">The sequence shown here is derived from an EMBL/GenBank/DDBJ whole genome shotgun (WGS) entry which is preliminary data.</text>
</comment>
<dbReference type="Gene3D" id="3.40.630.30">
    <property type="match status" value="1"/>
</dbReference>
<feature type="region of interest" description="Disordered" evidence="4">
    <location>
        <begin position="214"/>
        <end position="302"/>
    </location>
</feature>
<keyword evidence="2 3" id="KW-0012">Acyltransferase</keyword>
<dbReference type="GO" id="GO:0048666">
    <property type="term" value="P:neuron development"/>
    <property type="evidence" value="ECO:0007669"/>
    <property type="project" value="UniProtKB-UniRule"/>
</dbReference>
<dbReference type="HAMAP" id="MF_03130">
    <property type="entry name" value="mec17"/>
    <property type="match status" value="1"/>
</dbReference>
<feature type="domain" description="N-acetyltransferase" evidence="5">
    <location>
        <begin position="1"/>
        <end position="187"/>
    </location>
</feature>
<dbReference type="AlphaFoldDB" id="A0A1D1WBW4"/>
<evidence type="ECO:0000256" key="1">
    <source>
        <dbReference type="ARBA" id="ARBA00022679"/>
    </source>
</evidence>
<accession>A0A1D1WBW4</accession>
<evidence type="ECO:0000256" key="4">
    <source>
        <dbReference type="SAM" id="MobiDB-lite"/>
    </source>
</evidence>
<protein>
    <recommendedName>
        <fullName evidence="3">Alpha-tubulin N-acetyltransferase</fullName>
        <shortName evidence="3">Alpha-TAT</shortName>
        <shortName evidence="3">TAT</shortName>
        <ecNumber evidence="3">2.3.1.108</ecNumber>
    </recommendedName>
    <alternativeName>
        <fullName evidence="3">Acetyltransferase mec-17 homolog</fullName>
    </alternativeName>
</protein>
<dbReference type="GO" id="GO:0019799">
    <property type="term" value="F:tubulin N-acetyltransferase activity"/>
    <property type="evidence" value="ECO:0007669"/>
    <property type="project" value="UniProtKB-UniRule"/>
</dbReference>
<dbReference type="Proteomes" id="UP000186922">
    <property type="component" value="Unassembled WGS sequence"/>
</dbReference>
<dbReference type="PANTHER" id="PTHR12327:SF0">
    <property type="entry name" value="ALPHA-TUBULIN N-ACETYLTRANSFERASE 1"/>
    <property type="match status" value="1"/>
</dbReference>
<dbReference type="Pfam" id="PF05301">
    <property type="entry name" value="Acetyltransf_16"/>
    <property type="match status" value="1"/>
</dbReference>
<evidence type="ECO:0000256" key="2">
    <source>
        <dbReference type="ARBA" id="ARBA00023315"/>
    </source>
</evidence>
<feature type="compositionally biased region" description="Polar residues" evidence="4">
    <location>
        <begin position="290"/>
        <end position="302"/>
    </location>
</feature>
<feature type="compositionally biased region" description="Basic and acidic residues" evidence="4">
    <location>
        <begin position="226"/>
        <end position="235"/>
    </location>
</feature>
<evidence type="ECO:0000256" key="3">
    <source>
        <dbReference type="HAMAP-Rule" id="MF_03130"/>
    </source>
</evidence>
<keyword evidence="7" id="KW-1185">Reference proteome</keyword>
<dbReference type="STRING" id="947166.A0A1D1WBW4"/>
<comment type="caution">
    <text evidence="3">Lacks conserved residue(s) required for the propagation of feature annotation.</text>
</comment>
<evidence type="ECO:0000259" key="5">
    <source>
        <dbReference type="PROSITE" id="PS51730"/>
    </source>
</evidence>
<dbReference type="EC" id="2.3.1.108" evidence="3"/>
<evidence type="ECO:0000313" key="7">
    <source>
        <dbReference type="Proteomes" id="UP000186922"/>
    </source>
</evidence>